<evidence type="ECO:0000313" key="2">
    <source>
        <dbReference type="Proteomes" id="UP000016981"/>
    </source>
</evidence>
<protein>
    <submittedName>
        <fullName evidence="1">Uncharacterized protein</fullName>
    </submittedName>
</protein>
<proteinExistence type="predicted"/>
<dbReference type="AlphaFoldDB" id="A0AAN4PA72"/>
<comment type="caution">
    <text evidence="1">The sequence shown here is derived from an EMBL/GenBank/DDBJ whole genome shotgun (WGS) entry which is preliminary data.</text>
</comment>
<organism evidence="1 2">
    <name type="scientific">Streptococcus anginosus T5</name>
    <dbReference type="NCBI Taxonomy" id="1163302"/>
    <lineage>
        <taxon>Bacteria</taxon>
        <taxon>Bacillati</taxon>
        <taxon>Bacillota</taxon>
        <taxon>Bacilli</taxon>
        <taxon>Lactobacillales</taxon>
        <taxon>Streptococcaceae</taxon>
        <taxon>Streptococcus</taxon>
        <taxon>Streptococcus anginosus group</taxon>
    </lineage>
</organism>
<sequence>MPVVTFVCFEFVEDFNQSSFRIAADTLFDPIDFFIGVTIWMMRQRAMGFVT</sequence>
<dbReference type="Proteomes" id="UP000016981">
    <property type="component" value="Unassembled WGS sequence"/>
</dbReference>
<dbReference type="EMBL" id="BASY01000029">
    <property type="protein sequence ID" value="GAD47222.1"/>
    <property type="molecule type" value="Genomic_DNA"/>
</dbReference>
<gene>
    <name evidence="1" type="ORF">ANG6_1717</name>
</gene>
<reference evidence="2" key="1">
    <citation type="submission" date="2013-09" db="EMBL/GenBank/DDBJ databases">
        <title>Genome Sequences of seven clinical isolates and type strains of anginosus group streptococci.</title>
        <authorList>
            <person name="Maruyama F."/>
            <person name="Sakurai A."/>
            <person name="Ogura Y."/>
            <person name="Homma H."/>
            <person name="Takahashi N."/>
            <person name="Ohtsubo Y."/>
            <person name="Hoshino T."/>
            <person name="Okahashi N."/>
            <person name="Nakagawa I."/>
            <person name="Kimura S."/>
            <person name="Fujiwara T."/>
            <person name="Hayashi T."/>
            <person name="Shintani S."/>
        </authorList>
    </citation>
    <scope>NUCLEOTIDE SEQUENCE [LARGE SCALE GENOMIC DNA]</scope>
    <source>
        <strain evidence="2">T5</strain>
    </source>
</reference>
<evidence type="ECO:0000313" key="1">
    <source>
        <dbReference type="EMBL" id="GAD47222.1"/>
    </source>
</evidence>
<accession>A0AAN4PA72</accession>
<name>A0AAN4PA72_STRAP</name>